<dbReference type="Gene3D" id="4.10.400.10">
    <property type="entry name" value="Low-density Lipoprotein Receptor"/>
    <property type="match status" value="1"/>
</dbReference>
<name>A0A8C5GZL1_GOUWI</name>
<feature type="disulfide bond" evidence="21">
    <location>
        <begin position="138"/>
        <end position="156"/>
    </location>
</feature>
<evidence type="ECO:0000256" key="21">
    <source>
        <dbReference type="PROSITE-ProRule" id="PRU00124"/>
    </source>
</evidence>
<sequence>MSYFLWVLCAAQSCFCDHYPWNAWSACSQTCNHGTQHRHRQIRYDEYYWKNSCTQLCSRSQQKACNQQACPINCQLSEFGPWSECSACAHKQFRTRFVLRPSQFGGSDCSMELTQERPCHPSTECKLPDVNCKDNFKCNNGRCISSSLKCNRQNDCKDNSDERDCETFTIVCPAEKRVAPGADLVGNGIDPQQLHAQSIDVKNSRQRGDSSSGSYFLPLIFYFGSQSRQQTSSNREAFKASKTKDSKFFRVHQVLPISNFTMKDPSDLVLSLPFLQFLQALPLDYNYIFPANSAEKSFSMVKGGRTREAEALAKERQGATPDQESFKNWAKSVLDNPAVVDYKLLPIIDLVRGISCASTKRRHLRRALRQYLEEFDTCKCAPCPNNARPVLSGTECQCVCQTGTYGTNCEIRAPDYTSEAVDGYWSCWGSWSRCDSSMKRHRTRKCDNPAPLGGGQLCDGPARQQDTCHISIFEKQETCDNDDDFTVGLKDELPPGVEGCLRPKSPANSFIRKAKQYYSFGEDEEFKCFTGFDLDGFQFFNCLPDGTWSQPKGRCVSKSTRVQTVEQTYATGGPGATCGPRDNLMWEPPIPADLRCTNEQPFVSGSQCRPGKKLQDSQCVCVQRESCLSEPDDLCVLNTNVGQLTSMSLCSFHAGRCHDDPLFFVSEGVCDSSDLQKLDWIQFRANMSSKSSVQEPCDLNTCYEWETCTAEKQCACRLALECPKDGTHMFCVKVGRSQRTLSLNVCRVATLKCSNSQLEIVNEGNCEAR</sequence>
<evidence type="ECO:0000256" key="4">
    <source>
        <dbReference type="ARBA" id="ARBA00022452"/>
    </source>
</evidence>
<dbReference type="PANTHER" id="PTHR45742:SF4">
    <property type="entry name" value="COMPLEMENT COMPONENT C6"/>
    <property type="match status" value="1"/>
</dbReference>
<dbReference type="Gene3D" id="2.20.100.10">
    <property type="entry name" value="Thrombospondin type-1 (TSP1) repeat"/>
    <property type="match status" value="3"/>
</dbReference>
<evidence type="ECO:0000256" key="3">
    <source>
        <dbReference type="ARBA" id="ARBA00009214"/>
    </source>
</evidence>
<evidence type="ECO:0000256" key="5">
    <source>
        <dbReference type="ARBA" id="ARBA00022525"/>
    </source>
</evidence>
<dbReference type="InterPro" id="IPR036383">
    <property type="entry name" value="TSP1_rpt_sf"/>
</dbReference>
<dbReference type="Gene3D" id="2.10.70.10">
    <property type="entry name" value="Complement Module, domain 1"/>
    <property type="match status" value="1"/>
</dbReference>
<dbReference type="SUPFAM" id="SSF82895">
    <property type="entry name" value="TSP-1 type 1 repeat"/>
    <property type="match status" value="3"/>
</dbReference>
<keyword evidence="8" id="KW-0399">Innate immunity</keyword>
<reference evidence="25" key="1">
    <citation type="submission" date="2020-06" db="EMBL/GenBank/DDBJ databases">
        <authorList>
            <consortium name="Wellcome Sanger Institute Data Sharing"/>
        </authorList>
    </citation>
    <scope>NUCLEOTIDE SEQUENCE [LARGE SCALE GENOMIC DNA]</scope>
</reference>
<dbReference type="GO" id="GO:0005576">
    <property type="term" value="C:extracellular region"/>
    <property type="evidence" value="ECO:0007669"/>
    <property type="project" value="UniProtKB-SubCell"/>
</dbReference>
<dbReference type="InterPro" id="IPR035976">
    <property type="entry name" value="Sushi/SCR/CCP_sf"/>
</dbReference>
<dbReference type="PROSITE" id="PS50068">
    <property type="entry name" value="LDLRA_2"/>
    <property type="match status" value="1"/>
</dbReference>
<dbReference type="Ensembl" id="ENSGWIT00000041102.1">
    <property type="protein sequence ID" value="ENSGWIP00000037742.1"/>
    <property type="gene ID" value="ENSGWIG00000019161.1"/>
</dbReference>
<dbReference type="FunFam" id="2.20.100.10:FF:000001">
    <property type="entry name" value="semaphorin-5A isoform X1"/>
    <property type="match status" value="1"/>
</dbReference>
<dbReference type="GO" id="GO:0006958">
    <property type="term" value="P:complement activation, classical pathway"/>
    <property type="evidence" value="ECO:0007669"/>
    <property type="project" value="UniProtKB-KW"/>
</dbReference>
<evidence type="ECO:0000256" key="10">
    <source>
        <dbReference type="ARBA" id="ARBA00022692"/>
    </source>
</evidence>
<dbReference type="SMART" id="SM00209">
    <property type="entry name" value="TSP1"/>
    <property type="match status" value="3"/>
</dbReference>
<dbReference type="SMART" id="SM00192">
    <property type="entry name" value="LDLa"/>
    <property type="match status" value="1"/>
</dbReference>
<dbReference type="InterPro" id="IPR003884">
    <property type="entry name" value="FacI_MAC"/>
</dbReference>
<keyword evidence="15" id="KW-0180">Complement pathway</keyword>
<dbReference type="PRINTS" id="PR00764">
    <property type="entry name" value="COMPLEMENTC9"/>
</dbReference>
<feature type="disulfide bond" evidence="21">
    <location>
        <begin position="150"/>
        <end position="165"/>
    </location>
</feature>
<organism evidence="25 26">
    <name type="scientific">Gouania willdenowi</name>
    <name type="common">Blunt-snouted clingfish</name>
    <name type="synonym">Lepadogaster willdenowi</name>
    <dbReference type="NCBI Taxonomy" id="441366"/>
    <lineage>
        <taxon>Eukaryota</taxon>
        <taxon>Metazoa</taxon>
        <taxon>Chordata</taxon>
        <taxon>Craniata</taxon>
        <taxon>Vertebrata</taxon>
        <taxon>Euteleostomi</taxon>
        <taxon>Actinopterygii</taxon>
        <taxon>Neopterygii</taxon>
        <taxon>Teleostei</taxon>
        <taxon>Neoteleostei</taxon>
        <taxon>Acanthomorphata</taxon>
        <taxon>Ovalentaria</taxon>
        <taxon>Blenniimorphae</taxon>
        <taxon>Blenniiformes</taxon>
        <taxon>Gobiesocoidei</taxon>
        <taxon>Gobiesocidae</taxon>
        <taxon>Gobiesocinae</taxon>
        <taxon>Gouania</taxon>
    </lineage>
</organism>
<feature type="disulfide bond" evidence="22">
    <location>
        <begin position="528"/>
        <end position="555"/>
    </location>
</feature>
<evidence type="ECO:0000256" key="2">
    <source>
        <dbReference type="ARBA" id="ARBA00004613"/>
    </source>
</evidence>
<evidence type="ECO:0000256" key="19">
    <source>
        <dbReference type="ARBA" id="ARBA00023180"/>
    </source>
</evidence>
<evidence type="ECO:0000256" key="15">
    <source>
        <dbReference type="ARBA" id="ARBA00022875"/>
    </source>
</evidence>
<dbReference type="InterPro" id="IPR020864">
    <property type="entry name" value="MACPF"/>
</dbReference>
<evidence type="ECO:0000256" key="14">
    <source>
        <dbReference type="ARBA" id="ARBA00022859"/>
    </source>
</evidence>
<keyword evidence="10" id="KW-0812">Transmembrane</keyword>
<dbReference type="PROSITE" id="PS50923">
    <property type="entry name" value="SUSHI"/>
    <property type="match status" value="1"/>
</dbReference>
<dbReference type="SUPFAM" id="SSF57424">
    <property type="entry name" value="LDL receptor-like module"/>
    <property type="match status" value="1"/>
</dbReference>
<dbReference type="SUPFAM" id="SSF57535">
    <property type="entry name" value="Complement control module/SCR domain"/>
    <property type="match status" value="1"/>
</dbReference>
<evidence type="ECO:0000259" key="24">
    <source>
        <dbReference type="PROSITE" id="PS50923"/>
    </source>
</evidence>
<accession>A0A8C5GZL1</accession>
<dbReference type="InterPro" id="IPR036055">
    <property type="entry name" value="LDL_receptor-like_sf"/>
</dbReference>
<keyword evidence="14" id="KW-0391">Immunity</keyword>
<dbReference type="Pfam" id="PF21288">
    <property type="entry name" value="Kazal_C6"/>
    <property type="match status" value="1"/>
</dbReference>
<evidence type="ECO:0000256" key="6">
    <source>
        <dbReference type="ARBA" id="ARBA00022536"/>
    </source>
</evidence>
<dbReference type="Pfam" id="PF00090">
    <property type="entry name" value="TSP_1"/>
    <property type="match status" value="3"/>
</dbReference>
<dbReference type="GO" id="GO:0005579">
    <property type="term" value="C:membrane attack complex"/>
    <property type="evidence" value="ECO:0007669"/>
    <property type="project" value="UniProtKB-KW"/>
</dbReference>
<keyword evidence="18 22" id="KW-1015">Disulfide bond</keyword>
<keyword evidence="20" id="KW-1053">Target membrane</keyword>
<comment type="subcellular location">
    <subcellularLocation>
        <location evidence="2">Secreted</location>
    </subcellularLocation>
    <subcellularLocation>
        <location evidence="1">Target cell membrane</location>
        <topology evidence="1">Multi-pass membrane protein</topology>
    </subcellularLocation>
</comment>
<keyword evidence="7" id="KW-1052">Target cell membrane</keyword>
<dbReference type="PROSITE" id="PS01209">
    <property type="entry name" value="LDLRA_1"/>
    <property type="match status" value="1"/>
</dbReference>
<dbReference type="SMART" id="SM00057">
    <property type="entry name" value="FIMAC"/>
    <property type="match status" value="2"/>
</dbReference>
<gene>
    <name evidence="25" type="primary">c6.2</name>
</gene>
<dbReference type="InterPro" id="IPR000884">
    <property type="entry name" value="TSP1_rpt"/>
</dbReference>
<evidence type="ECO:0000256" key="13">
    <source>
        <dbReference type="ARBA" id="ARBA00022852"/>
    </source>
</evidence>
<feature type="signal peptide" evidence="23">
    <location>
        <begin position="1"/>
        <end position="16"/>
    </location>
</feature>
<keyword evidence="9 22" id="KW-0768">Sushi</keyword>
<dbReference type="InterPro" id="IPR023415">
    <property type="entry name" value="LDLR_class-A_CS"/>
</dbReference>
<comment type="caution">
    <text evidence="22">Lacks conserved residue(s) required for the propagation of feature annotation.</text>
</comment>
<reference evidence="25" key="3">
    <citation type="submission" date="2025-09" db="UniProtKB">
        <authorList>
            <consortium name="Ensembl"/>
        </authorList>
    </citation>
    <scope>IDENTIFICATION</scope>
</reference>
<keyword evidence="13" id="KW-0204">Cytolysis</keyword>
<evidence type="ECO:0000256" key="20">
    <source>
        <dbReference type="ARBA" id="ARBA00023298"/>
    </source>
</evidence>
<dbReference type="CDD" id="cd00112">
    <property type="entry name" value="LDLa"/>
    <property type="match status" value="1"/>
</dbReference>
<dbReference type="GO" id="GO:0044218">
    <property type="term" value="C:other organism cell membrane"/>
    <property type="evidence" value="ECO:0007669"/>
    <property type="project" value="UniProtKB-KW"/>
</dbReference>
<evidence type="ECO:0000313" key="25">
    <source>
        <dbReference type="Ensembl" id="ENSGWIP00000037742.1"/>
    </source>
</evidence>
<evidence type="ECO:0000256" key="7">
    <source>
        <dbReference type="ARBA" id="ARBA00022537"/>
    </source>
</evidence>
<dbReference type="Pfam" id="PF01823">
    <property type="entry name" value="MACPF"/>
    <property type="match status" value="1"/>
</dbReference>
<feature type="chain" id="PRO_5034941869" description="Sushi domain-containing protein" evidence="23">
    <location>
        <begin position="17"/>
        <end position="769"/>
    </location>
</feature>
<evidence type="ECO:0000313" key="26">
    <source>
        <dbReference type="Proteomes" id="UP000694680"/>
    </source>
</evidence>
<dbReference type="GO" id="GO:0045087">
    <property type="term" value="P:innate immune response"/>
    <property type="evidence" value="ECO:0007669"/>
    <property type="project" value="UniProtKB-KW"/>
</dbReference>
<evidence type="ECO:0000256" key="9">
    <source>
        <dbReference type="ARBA" id="ARBA00022659"/>
    </source>
</evidence>
<dbReference type="Pfam" id="PF00057">
    <property type="entry name" value="Ldl_recept_a"/>
    <property type="match status" value="1"/>
</dbReference>
<dbReference type="InterPro" id="IPR048828">
    <property type="entry name" value="C6_KAZAL"/>
</dbReference>
<keyword evidence="6" id="KW-0245">EGF-like domain</keyword>
<dbReference type="CDD" id="cd00033">
    <property type="entry name" value="CCP"/>
    <property type="match status" value="1"/>
</dbReference>
<proteinExistence type="inferred from homology"/>
<dbReference type="InterPro" id="IPR001862">
    <property type="entry name" value="MAC_perforin"/>
</dbReference>
<protein>
    <recommendedName>
        <fullName evidence="24">Sushi domain-containing protein</fullName>
    </recommendedName>
</protein>
<keyword evidence="5" id="KW-0964">Secreted</keyword>
<dbReference type="PANTHER" id="PTHR45742">
    <property type="entry name" value="COMPLEMENT COMPONENT C6"/>
    <property type="match status" value="1"/>
</dbReference>
<evidence type="ECO:0000256" key="8">
    <source>
        <dbReference type="ARBA" id="ARBA00022588"/>
    </source>
</evidence>
<evidence type="ECO:0000256" key="11">
    <source>
        <dbReference type="ARBA" id="ARBA00022729"/>
    </source>
</evidence>
<reference evidence="25" key="2">
    <citation type="submission" date="2025-08" db="UniProtKB">
        <authorList>
            <consortium name="Ensembl"/>
        </authorList>
    </citation>
    <scope>IDENTIFICATION</scope>
</reference>
<dbReference type="Proteomes" id="UP000694680">
    <property type="component" value="Chromosome 12"/>
</dbReference>
<keyword evidence="16" id="KW-0473">Membrane attack complex</keyword>
<keyword evidence="4" id="KW-1134">Transmembrane beta strand</keyword>
<dbReference type="GO" id="GO:0031640">
    <property type="term" value="P:killing of cells of another organism"/>
    <property type="evidence" value="ECO:0007669"/>
    <property type="project" value="UniProtKB-KW"/>
</dbReference>
<dbReference type="SMART" id="SM00032">
    <property type="entry name" value="CCP"/>
    <property type="match status" value="1"/>
</dbReference>
<dbReference type="PROSITE" id="PS50092">
    <property type="entry name" value="TSP1"/>
    <property type="match status" value="3"/>
</dbReference>
<dbReference type="Gene3D" id="3.30.60.30">
    <property type="match status" value="2"/>
</dbReference>
<keyword evidence="26" id="KW-1185">Reference proteome</keyword>
<dbReference type="InterPro" id="IPR048831">
    <property type="entry name" value="C8A_B_C6_EGF-like"/>
</dbReference>
<dbReference type="InterPro" id="IPR000436">
    <property type="entry name" value="Sushi_SCR_CCP_dom"/>
</dbReference>
<keyword evidence="11 23" id="KW-0732">Signal</keyword>
<dbReference type="InterPro" id="IPR002172">
    <property type="entry name" value="LDrepeatLR_classA_rpt"/>
</dbReference>
<feature type="domain" description="Sushi" evidence="24">
    <location>
        <begin position="498"/>
        <end position="557"/>
    </location>
</feature>
<keyword evidence="12" id="KW-0677">Repeat</keyword>
<evidence type="ECO:0000256" key="22">
    <source>
        <dbReference type="PROSITE-ProRule" id="PRU00302"/>
    </source>
</evidence>
<evidence type="ECO:0000256" key="16">
    <source>
        <dbReference type="ARBA" id="ARBA00023058"/>
    </source>
</evidence>
<dbReference type="AlphaFoldDB" id="A0A8C5GZL1"/>
<evidence type="ECO:0000256" key="17">
    <source>
        <dbReference type="ARBA" id="ARBA00023136"/>
    </source>
</evidence>
<evidence type="ECO:0000256" key="12">
    <source>
        <dbReference type="ARBA" id="ARBA00022737"/>
    </source>
</evidence>
<keyword evidence="19" id="KW-0325">Glycoprotein</keyword>
<evidence type="ECO:0000256" key="18">
    <source>
        <dbReference type="ARBA" id="ARBA00023157"/>
    </source>
</evidence>
<comment type="similarity">
    <text evidence="3">Belongs to the complement C6/C7/C8/C9 family.</text>
</comment>
<dbReference type="Pfam" id="PF21195">
    <property type="entry name" value="EGF_C8A_B_C6"/>
    <property type="match status" value="1"/>
</dbReference>
<evidence type="ECO:0000256" key="23">
    <source>
        <dbReference type="SAM" id="SignalP"/>
    </source>
</evidence>
<keyword evidence="17" id="KW-0472">Membrane</keyword>
<evidence type="ECO:0000256" key="1">
    <source>
        <dbReference type="ARBA" id="ARBA00004276"/>
    </source>
</evidence>